<dbReference type="EMBL" id="LNQR01000028">
    <property type="protein sequence ID" value="KWT91831.1"/>
    <property type="molecule type" value="Genomic_DNA"/>
</dbReference>
<name>A0ABR5SMD1_9BACT</name>
<keyword evidence="2" id="KW-1185">Reference proteome</keyword>
<proteinExistence type="predicted"/>
<gene>
    <name evidence="1" type="ORF">ASN18_0733</name>
</gene>
<protein>
    <recommendedName>
        <fullName evidence="3">Capsid protein</fullName>
    </recommendedName>
</protein>
<reference evidence="1 2" key="1">
    <citation type="submission" date="2015-11" db="EMBL/GenBank/DDBJ databases">
        <authorList>
            <person name="Lin W."/>
        </authorList>
    </citation>
    <scope>NUCLEOTIDE SEQUENCE [LARGE SCALE GENOMIC DNA]</scope>
    <source>
        <strain evidence="1 2">HCH-1</strain>
    </source>
</reference>
<organism evidence="1 2">
    <name type="scientific">Candidatus Magnetominusculus xianensis</name>
    <dbReference type="NCBI Taxonomy" id="1748249"/>
    <lineage>
        <taxon>Bacteria</taxon>
        <taxon>Pseudomonadati</taxon>
        <taxon>Nitrospirota</taxon>
        <taxon>Nitrospiria</taxon>
        <taxon>Nitrospirales</taxon>
        <taxon>Nitrospiraceae</taxon>
        <taxon>Candidatus Magnetominusculus</taxon>
    </lineage>
</organism>
<dbReference type="Pfam" id="PF25209">
    <property type="entry name" value="Phage_capsid_4"/>
    <property type="match status" value="1"/>
</dbReference>
<evidence type="ECO:0000313" key="2">
    <source>
        <dbReference type="Proteomes" id="UP000060487"/>
    </source>
</evidence>
<dbReference type="RefSeq" id="WP_085051259.1">
    <property type="nucleotide sequence ID" value="NZ_LNQR01000028.1"/>
</dbReference>
<comment type="caution">
    <text evidence="1">The sequence shown here is derived from an EMBL/GenBank/DDBJ whole genome shotgun (WGS) entry which is preliminary data.</text>
</comment>
<accession>A0ABR5SMD1</accession>
<evidence type="ECO:0008006" key="3">
    <source>
        <dbReference type="Google" id="ProtNLM"/>
    </source>
</evidence>
<sequence>MAFPRTAGHPDYSSTGTMKFDRGLWSGKLIKKFYRTSVIPCIANIDYEGEIQEQGDLIYIRAVPDITIRDYVKGQKIEYERPETGPALDLVIDKGKYFAFACDDVDKWQSDLDLLELWSNDASIQLKLVVDSDILSSIPASADAANKGTAAGAISMNIDLGGSGTPVQITKSNVLDYIIDCATILDERNVPETDRWLVIPAWIAAMIKKSDLSNVARTGDEESSIRNGMIGMIDRFTVYSSNYISNVTDSGSLAYNVMFGHNSALTFASQILKTETLRSESTFGDLVRGLLVYGYKVIKPEALGVLYAKR</sequence>
<dbReference type="Proteomes" id="UP000060487">
    <property type="component" value="Unassembled WGS sequence"/>
</dbReference>
<evidence type="ECO:0000313" key="1">
    <source>
        <dbReference type="EMBL" id="KWT91831.1"/>
    </source>
</evidence>